<accession>A0A7J6WHN6</accession>
<feature type="compositionally biased region" description="Polar residues" evidence="1">
    <location>
        <begin position="737"/>
        <end position="748"/>
    </location>
</feature>
<feature type="compositionally biased region" description="Polar residues" evidence="1">
    <location>
        <begin position="403"/>
        <end position="412"/>
    </location>
</feature>
<keyword evidence="5" id="KW-1185">Reference proteome</keyword>
<feature type="domain" description="DUF3741" evidence="3">
    <location>
        <begin position="78"/>
        <end position="108"/>
    </location>
</feature>
<feature type="domain" description="DUF4378" evidence="2">
    <location>
        <begin position="768"/>
        <end position="922"/>
    </location>
</feature>
<feature type="region of interest" description="Disordered" evidence="1">
    <location>
        <begin position="249"/>
        <end position="316"/>
    </location>
</feature>
<proteinExistence type="predicted"/>
<dbReference type="Pfam" id="PF14309">
    <property type="entry name" value="DUF4378"/>
    <property type="match status" value="1"/>
</dbReference>
<reference evidence="4 5" key="1">
    <citation type="submission" date="2020-06" db="EMBL/GenBank/DDBJ databases">
        <title>Transcriptomic and genomic resources for Thalictrum thalictroides and T. hernandezii: Facilitating candidate gene discovery in an emerging model plant lineage.</title>
        <authorList>
            <person name="Arias T."/>
            <person name="Riano-Pachon D.M."/>
            <person name="Di Stilio V.S."/>
        </authorList>
    </citation>
    <scope>NUCLEOTIDE SEQUENCE [LARGE SCALE GENOMIC DNA]</scope>
    <source>
        <strain evidence="5">cv. WT478/WT964</strain>
        <tissue evidence="4">Leaves</tissue>
    </source>
</reference>
<sequence>MGVDKQGSKGGTGGFLQLFDWNKKSRKKLFSNNSDYPDGSKQGKRSSSSLLVTRTHLIDEDDNGRSSIKGSSDYSCSSSVTDDEGNGIKAPGVVARLMGLDSLPTTSVVEPFSTPFFDSRSLRDGQYRRTPDFLYERQYMYSGKQPTKMDCFARNPVEVRPQKSLNRPIERFQTEILPPKSAKSISITHHKLFSPIKSPGYIPTKNAAQIMEEAARMIDPGPHTIIKGKLPLVGSSVPLKFRDLTEKMEAVPRPSRLPEASQRPVESRLPEPSQRPVDSRAMKHLKGQSLSKSWNGVEEAPQFRSYPSEESNAAGLKNKGKSISLAVQAKVNVQKRGGLNSISSSSLHGKKEHKESKFNQTSKSQLNSQKNMQKKPSTPSVSGVLRQNNQKQNSSTNRDKLSSKSVGSNQQGKKALPVEASFAQNKPLSKVAGNSKVGQRKSVLDTNDTEKVAPLSRTKNLPRKKRVIEGDSFLERSGFAETGLVNNDKKPVESNVAIEGHSKWMDDNRRKGMDVVSFTFTSPMKKPLPGQQASGLVMEKNANLGVGCSYEQNPADKNTAKLLSLGLNVIGGDALNLLLEQKLRELTNGIESSSSNSVTPGNVATCGSIQSDLVSDLDLLSATRMECDNRSKFGLQRESIYDSNCFSTEAHMLQGVEEIDENSVDSSKARKEFNCRHPSPVSVLEPCFSNESCNSSDSADSGSINDTLQCSSAQSEQVVDTSCSKRLQSMGADTDLSDSPSSTCSGNFSRKRGKRFSLVYSRRTDKMELEYVREVISNADFMFKDLSLGRAHEMVNPHLFDLLENKKPWLRSNSEENIDSRISRRVLFDCVGECLDLRCRPYVNGSCKKWAKGVAMVRRKGWLAEDIYKEIVGLRNMGNWMLDDLVDKDMGTGHGKWLDFETEEFELGEEIGRKILSSLVDEVVADILLV</sequence>
<dbReference type="AlphaFoldDB" id="A0A7J6WHN6"/>
<feature type="compositionally biased region" description="Polar residues" evidence="1">
    <location>
        <begin position="358"/>
        <end position="396"/>
    </location>
</feature>
<dbReference type="PANTHER" id="PTHR21726">
    <property type="entry name" value="PHOSPHATIDYLINOSITOL N-ACETYLGLUCOSAMINYLTRANSFERASE SUBUNIT P DOWN SYNDROME CRITICAL REGION PROTEIN 5 -RELATED"/>
    <property type="match status" value="1"/>
</dbReference>
<comment type="caution">
    <text evidence="4">The sequence shown here is derived from an EMBL/GenBank/DDBJ whole genome shotgun (WGS) entry which is preliminary data.</text>
</comment>
<dbReference type="Pfam" id="PF14383">
    <property type="entry name" value="VARLMGL"/>
    <property type="match status" value="1"/>
</dbReference>
<dbReference type="OrthoDB" id="765769at2759"/>
<evidence type="ECO:0000259" key="3">
    <source>
        <dbReference type="Pfam" id="PF14383"/>
    </source>
</evidence>
<protein>
    <submittedName>
        <fullName evidence="4">Gpi-anchored adhesin-like protein</fullName>
    </submittedName>
</protein>
<organism evidence="4 5">
    <name type="scientific">Thalictrum thalictroides</name>
    <name type="common">Rue-anemone</name>
    <name type="synonym">Anemone thalictroides</name>
    <dbReference type="NCBI Taxonomy" id="46969"/>
    <lineage>
        <taxon>Eukaryota</taxon>
        <taxon>Viridiplantae</taxon>
        <taxon>Streptophyta</taxon>
        <taxon>Embryophyta</taxon>
        <taxon>Tracheophyta</taxon>
        <taxon>Spermatophyta</taxon>
        <taxon>Magnoliopsida</taxon>
        <taxon>Ranunculales</taxon>
        <taxon>Ranunculaceae</taxon>
        <taxon>Thalictroideae</taxon>
        <taxon>Thalictrum</taxon>
    </lineage>
</organism>
<evidence type="ECO:0000313" key="4">
    <source>
        <dbReference type="EMBL" id="KAF5196418.1"/>
    </source>
</evidence>
<evidence type="ECO:0000256" key="1">
    <source>
        <dbReference type="SAM" id="MobiDB-lite"/>
    </source>
</evidence>
<gene>
    <name evidence="4" type="ORF">FRX31_013995</name>
</gene>
<dbReference type="PANTHER" id="PTHR21726:SF29">
    <property type="entry name" value="EXPRESSED PROTEIN"/>
    <property type="match status" value="1"/>
</dbReference>
<feature type="compositionally biased region" description="Low complexity" evidence="1">
    <location>
        <begin position="66"/>
        <end position="79"/>
    </location>
</feature>
<evidence type="ECO:0000313" key="5">
    <source>
        <dbReference type="Proteomes" id="UP000554482"/>
    </source>
</evidence>
<feature type="region of interest" description="Disordered" evidence="1">
    <location>
        <begin position="30"/>
        <end position="88"/>
    </location>
</feature>
<dbReference type="EMBL" id="JABWDY010016022">
    <property type="protein sequence ID" value="KAF5196418.1"/>
    <property type="molecule type" value="Genomic_DNA"/>
</dbReference>
<name>A0A7J6WHN6_THATH</name>
<feature type="region of interest" description="Disordered" evidence="1">
    <location>
        <begin position="337"/>
        <end position="458"/>
    </location>
</feature>
<evidence type="ECO:0000259" key="2">
    <source>
        <dbReference type="Pfam" id="PF14309"/>
    </source>
</evidence>
<feature type="region of interest" description="Disordered" evidence="1">
    <location>
        <begin position="730"/>
        <end position="749"/>
    </location>
</feature>
<dbReference type="InterPro" id="IPR032795">
    <property type="entry name" value="DUF3741-assoc"/>
</dbReference>
<dbReference type="Proteomes" id="UP000554482">
    <property type="component" value="Unassembled WGS sequence"/>
</dbReference>
<dbReference type="InterPro" id="IPR025486">
    <property type="entry name" value="DUF4378"/>
</dbReference>